<evidence type="ECO:0000313" key="13">
    <source>
        <dbReference type="EMBL" id="KAJ4827414.1"/>
    </source>
</evidence>
<dbReference type="PANTHER" id="PTHR47947:SF62">
    <property type="entry name" value="CYTOCHROME P450, FAMILY 81, SUBFAMILY D, POLYPEPTIDE 5"/>
    <property type="match status" value="1"/>
</dbReference>
<evidence type="ECO:0000256" key="11">
    <source>
        <dbReference type="PIRSR" id="PIRSR602401-1"/>
    </source>
</evidence>
<keyword evidence="8 11" id="KW-0408">Iron</keyword>
<keyword evidence="10" id="KW-0472">Membrane</keyword>
<evidence type="ECO:0000256" key="7">
    <source>
        <dbReference type="ARBA" id="ARBA00023002"/>
    </source>
</evidence>
<evidence type="ECO:0008006" key="15">
    <source>
        <dbReference type="Google" id="ProtNLM"/>
    </source>
</evidence>
<keyword evidence="4" id="KW-0812">Transmembrane</keyword>
<keyword evidence="5 11" id="KW-0479">Metal-binding</keyword>
<dbReference type="GO" id="GO:0004497">
    <property type="term" value="F:monooxygenase activity"/>
    <property type="evidence" value="ECO:0007669"/>
    <property type="project" value="UniProtKB-KW"/>
</dbReference>
<dbReference type="GO" id="GO:0020037">
    <property type="term" value="F:heme binding"/>
    <property type="evidence" value="ECO:0007669"/>
    <property type="project" value="InterPro"/>
</dbReference>
<protein>
    <recommendedName>
        <fullName evidence="15">Cytochrome P450</fullName>
    </recommendedName>
</protein>
<dbReference type="OrthoDB" id="849969at2759"/>
<dbReference type="GO" id="GO:0005506">
    <property type="term" value="F:iron ion binding"/>
    <property type="evidence" value="ECO:0007669"/>
    <property type="project" value="InterPro"/>
</dbReference>
<evidence type="ECO:0000256" key="6">
    <source>
        <dbReference type="ARBA" id="ARBA00022989"/>
    </source>
</evidence>
<sequence length="111" mass="12373">MLMVNAWAVHRDPKVWDDPNTFKPERFLGQDIDAYKLIPFGVGRRACPGSGLAKRVVGLALASLIQCFEWERVGEDVVDMTEGTGITMPKAENLEAMCKARESMVNVLSEF</sequence>
<evidence type="ECO:0000256" key="10">
    <source>
        <dbReference type="ARBA" id="ARBA00023136"/>
    </source>
</evidence>
<dbReference type="AlphaFoldDB" id="A0A9Q0J3V9"/>
<dbReference type="InterPro" id="IPR017972">
    <property type="entry name" value="Cyt_P450_CS"/>
</dbReference>
<evidence type="ECO:0000313" key="14">
    <source>
        <dbReference type="Proteomes" id="UP001141552"/>
    </source>
</evidence>
<evidence type="ECO:0000256" key="1">
    <source>
        <dbReference type="ARBA" id="ARBA00004167"/>
    </source>
</evidence>
<dbReference type="InterPro" id="IPR050651">
    <property type="entry name" value="Plant_Cytochrome_P450_Monoox"/>
</dbReference>
<gene>
    <name evidence="13" type="ORF">Tsubulata_048037</name>
</gene>
<dbReference type="GO" id="GO:0016705">
    <property type="term" value="F:oxidoreductase activity, acting on paired donors, with incorporation or reduction of molecular oxygen"/>
    <property type="evidence" value="ECO:0007669"/>
    <property type="project" value="InterPro"/>
</dbReference>
<dbReference type="GO" id="GO:0016020">
    <property type="term" value="C:membrane"/>
    <property type="evidence" value="ECO:0007669"/>
    <property type="project" value="UniProtKB-SubCell"/>
</dbReference>
<comment type="caution">
    <text evidence="13">The sequence shown here is derived from an EMBL/GenBank/DDBJ whole genome shotgun (WGS) entry which is preliminary data.</text>
</comment>
<keyword evidence="3 11" id="KW-0349">Heme</keyword>
<reference evidence="13" key="1">
    <citation type="submission" date="2022-02" db="EMBL/GenBank/DDBJ databases">
        <authorList>
            <person name="Henning P.M."/>
            <person name="McCubbin A.G."/>
            <person name="Shore J.S."/>
        </authorList>
    </citation>
    <scope>NUCLEOTIDE SEQUENCE</scope>
    <source>
        <strain evidence="13">F60SS</strain>
        <tissue evidence="13">Leaves</tissue>
    </source>
</reference>
<dbReference type="Proteomes" id="UP001141552">
    <property type="component" value="Unassembled WGS sequence"/>
</dbReference>
<reference evidence="13" key="2">
    <citation type="journal article" date="2023" name="Plants (Basel)">
        <title>Annotation of the Turnera subulata (Passifloraceae) Draft Genome Reveals the S-Locus Evolved after the Divergence of Turneroideae from Passifloroideae in a Stepwise Manner.</title>
        <authorList>
            <person name="Henning P.M."/>
            <person name="Roalson E.H."/>
            <person name="Mir W."/>
            <person name="McCubbin A.G."/>
            <person name="Shore J.S."/>
        </authorList>
    </citation>
    <scope>NUCLEOTIDE SEQUENCE</scope>
    <source>
        <strain evidence="13">F60SS</strain>
    </source>
</reference>
<dbReference type="SUPFAM" id="SSF48264">
    <property type="entry name" value="Cytochrome P450"/>
    <property type="match status" value="1"/>
</dbReference>
<comment type="subcellular location">
    <subcellularLocation>
        <location evidence="1">Membrane</location>
        <topology evidence="1">Single-pass membrane protein</topology>
    </subcellularLocation>
</comment>
<feature type="binding site" description="axial binding residue" evidence="11">
    <location>
        <position position="47"/>
    </location>
    <ligand>
        <name>heme</name>
        <dbReference type="ChEBI" id="CHEBI:30413"/>
    </ligand>
    <ligandPart>
        <name>Fe</name>
        <dbReference type="ChEBI" id="CHEBI:18248"/>
    </ligandPart>
</feature>
<evidence type="ECO:0000256" key="2">
    <source>
        <dbReference type="ARBA" id="ARBA00010617"/>
    </source>
</evidence>
<dbReference type="Pfam" id="PF00067">
    <property type="entry name" value="p450"/>
    <property type="match status" value="1"/>
</dbReference>
<dbReference type="PRINTS" id="PR00463">
    <property type="entry name" value="EP450I"/>
</dbReference>
<dbReference type="InterPro" id="IPR001128">
    <property type="entry name" value="Cyt_P450"/>
</dbReference>
<accession>A0A9Q0J3V9</accession>
<dbReference type="EMBL" id="JAKUCV010006419">
    <property type="protein sequence ID" value="KAJ4827414.1"/>
    <property type="molecule type" value="Genomic_DNA"/>
</dbReference>
<name>A0A9Q0J3V9_9ROSI</name>
<dbReference type="InterPro" id="IPR002401">
    <property type="entry name" value="Cyt_P450_E_grp-I"/>
</dbReference>
<evidence type="ECO:0000256" key="4">
    <source>
        <dbReference type="ARBA" id="ARBA00022692"/>
    </source>
</evidence>
<evidence type="ECO:0000256" key="3">
    <source>
        <dbReference type="ARBA" id="ARBA00022617"/>
    </source>
</evidence>
<dbReference type="PROSITE" id="PS00086">
    <property type="entry name" value="CYTOCHROME_P450"/>
    <property type="match status" value="1"/>
</dbReference>
<evidence type="ECO:0000256" key="9">
    <source>
        <dbReference type="ARBA" id="ARBA00023033"/>
    </source>
</evidence>
<keyword evidence="7 12" id="KW-0560">Oxidoreductase</keyword>
<dbReference type="PANTHER" id="PTHR47947">
    <property type="entry name" value="CYTOCHROME P450 82C3-RELATED"/>
    <property type="match status" value="1"/>
</dbReference>
<dbReference type="Gene3D" id="1.10.630.10">
    <property type="entry name" value="Cytochrome P450"/>
    <property type="match status" value="1"/>
</dbReference>
<organism evidence="13 14">
    <name type="scientific">Turnera subulata</name>
    <dbReference type="NCBI Taxonomy" id="218843"/>
    <lineage>
        <taxon>Eukaryota</taxon>
        <taxon>Viridiplantae</taxon>
        <taxon>Streptophyta</taxon>
        <taxon>Embryophyta</taxon>
        <taxon>Tracheophyta</taxon>
        <taxon>Spermatophyta</taxon>
        <taxon>Magnoliopsida</taxon>
        <taxon>eudicotyledons</taxon>
        <taxon>Gunneridae</taxon>
        <taxon>Pentapetalae</taxon>
        <taxon>rosids</taxon>
        <taxon>fabids</taxon>
        <taxon>Malpighiales</taxon>
        <taxon>Passifloraceae</taxon>
        <taxon>Turnera</taxon>
    </lineage>
</organism>
<keyword evidence="6" id="KW-1133">Transmembrane helix</keyword>
<evidence type="ECO:0000256" key="8">
    <source>
        <dbReference type="ARBA" id="ARBA00023004"/>
    </source>
</evidence>
<comment type="similarity">
    <text evidence="2 12">Belongs to the cytochrome P450 family.</text>
</comment>
<keyword evidence="14" id="KW-1185">Reference proteome</keyword>
<evidence type="ECO:0000256" key="12">
    <source>
        <dbReference type="RuleBase" id="RU000461"/>
    </source>
</evidence>
<comment type="cofactor">
    <cofactor evidence="11">
        <name>heme</name>
        <dbReference type="ChEBI" id="CHEBI:30413"/>
    </cofactor>
</comment>
<proteinExistence type="inferred from homology"/>
<dbReference type="InterPro" id="IPR036396">
    <property type="entry name" value="Cyt_P450_sf"/>
</dbReference>
<keyword evidence="9 12" id="KW-0503">Monooxygenase</keyword>
<evidence type="ECO:0000256" key="5">
    <source>
        <dbReference type="ARBA" id="ARBA00022723"/>
    </source>
</evidence>